<dbReference type="PANTHER" id="PTHR35392:SF2">
    <property type="entry name" value="ZN(II)2CYS6 TRANSCRIPTION FACTOR (EUROFUNG)"/>
    <property type="match status" value="1"/>
</dbReference>
<proteinExistence type="predicted"/>
<organism evidence="2 3">
    <name type="scientific">Cryphonectria parasitica (strain ATCC 38755 / EP155)</name>
    <dbReference type="NCBI Taxonomy" id="660469"/>
    <lineage>
        <taxon>Eukaryota</taxon>
        <taxon>Fungi</taxon>
        <taxon>Dikarya</taxon>
        <taxon>Ascomycota</taxon>
        <taxon>Pezizomycotina</taxon>
        <taxon>Sordariomycetes</taxon>
        <taxon>Sordariomycetidae</taxon>
        <taxon>Diaporthales</taxon>
        <taxon>Cryphonectriaceae</taxon>
        <taxon>Cryphonectria-Endothia species complex</taxon>
        <taxon>Cryphonectria</taxon>
    </lineage>
</organism>
<dbReference type="PANTHER" id="PTHR35392">
    <property type="entry name" value="ZN(II)2CYS6 TRANSCRIPTION FACTOR (EUROFUNG)-RELATED-RELATED"/>
    <property type="match status" value="1"/>
</dbReference>
<keyword evidence="3" id="KW-1185">Reference proteome</keyword>
<feature type="compositionally biased region" description="Low complexity" evidence="1">
    <location>
        <begin position="766"/>
        <end position="791"/>
    </location>
</feature>
<dbReference type="Proteomes" id="UP000803844">
    <property type="component" value="Unassembled WGS sequence"/>
</dbReference>
<feature type="compositionally biased region" description="Low complexity" evidence="1">
    <location>
        <begin position="176"/>
        <end position="196"/>
    </location>
</feature>
<feature type="region of interest" description="Disordered" evidence="1">
    <location>
        <begin position="240"/>
        <end position="274"/>
    </location>
</feature>
<evidence type="ECO:0000313" key="3">
    <source>
        <dbReference type="Proteomes" id="UP000803844"/>
    </source>
</evidence>
<feature type="region of interest" description="Disordered" evidence="1">
    <location>
        <begin position="762"/>
        <end position="837"/>
    </location>
</feature>
<dbReference type="RefSeq" id="XP_040778952.1">
    <property type="nucleotide sequence ID" value="XM_040916953.1"/>
</dbReference>
<comment type="caution">
    <text evidence="2">The sequence shown here is derived from an EMBL/GenBank/DDBJ whole genome shotgun (WGS) entry which is preliminary data.</text>
</comment>
<feature type="compositionally biased region" description="Polar residues" evidence="1">
    <location>
        <begin position="794"/>
        <end position="803"/>
    </location>
</feature>
<evidence type="ECO:0000256" key="1">
    <source>
        <dbReference type="SAM" id="MobiDB-lite"/>
    </source>
</evidence>
<name>A0A9P5CS61_CRYP1</name>
<dbReference type="GeneID" id="63834082"/>
<feature type="region of interest" description="Disordered" evidence="1">
    <location>
        <begin position="293"/>
        <end position="354"/>
    </location>
</feature>
<feature type="region of interest" description="Disordered" evidence="1">
    <location>
        <begin position="119"/>
        <end position="143"/>
    </location>
</feature>
<sequence length="837" mass="92779">MGRLQHPVIKQFFDRGEKLKDNSNRYVHSCKLCGEVFKKGRVESLRKHITKKCTMISSQERINAALRFADIDPQRPESSRQAKQQSRQAQHGMTPLNLDMLPHQQSWTRLEALAEVSRRMDRDDREFGEDDGQAQQHQHMSAADHMSDSLLMNSSSGAAAHAGSNPFHVHDQFAFSSPQSTPQKDQSQQLQPQDKQVGIEKQARPADEVLDSINNPAISVATAATARLNTGSLLARAIGEASRGSATPPLPPPPAASHVTAPTGPFPTINNFSTDRQTPAQMETLSTFSSALAAGDGQSRPSTGHDSGPAQLPWGEYTFGAGTNEPARLPDIRPMMGEPSRSVFRVDRNGGRGRHARARFSEPRRREVQNIRKIGACIRCRILRKTCSDDTPCLTCRKVLSPRVWRSGCIRTKITEKIDLFNARLHENHRKAEVDTCKAKWNTKYPIVVLQATHSDAGTVLGCEALLGTEPAAIFDPTLGREYQTVFPKVVMIDPNDDLPDRMQTYVSEILPELISREESVFSRITLETALDLANRRHVPERSLKLALELWACVEVIDRETSWKFNVQPCPEIRDAIAGPITRETDEDVYKMLGLQLTAAAEQRAELVSKELLRHLQRDLQDGRATIDENMFFAVLLLLISVEKAIWAFKVWEQISAIQHGWPHPSKQPSYFIAQGDQIAELLRMLLQIRKAMPKVEVRDRDGVLVVEDYGSTYSSYFDRVKLKAANVIKRRQDPPFRPTNSRSLELHFCSTILLPEHLLPSQEQPEPSAQASDEASAADPAAAAAAAAAAGNIFQQESQTNAQDFGQGSGDDQDGLQADSGSQTPQEAAVAFSSAG</sequence>
<dbReference type="OrthoDB" id="5417895at2759"/>
<reference evidence="2" key="1">
    <citation type="journal article" date="2020" name="Phytopathology">
        <title>Genome sequence of the chestnut blight fungus Cryphonectria parasitica EP155: A fundamental resource for an archetypical invasive plant pathogen.</title>
        <authorList>
            <person name="Crouch J.A."/>
            <person name="Dawe A."/>
            <person name="Aerts A."/>
            <person name="Barry K."/>
            <person name="Churchill A.C.L."/>
            <person name="Grimwood J."/>
            <person name="Hillman B."/>
            <person name="Milgroom M.G."/>
            <person name="Pangilinan J."/>
            <person name="Smith M."/>
            <person name="Salamov A."/>
            <person name="Schmutz J."/>
            <person name="Yadav J."/>
            <person name="Grigoriev I.V."/>
            <person name="Nuss D."/>
        </authorList>
    </citation>
    <scope>NUCLEOTIDE SEQUENCE</scope>
    <source>
        <strain evidence="2">EP155</strain>
    </source>
</reference>
<feature type="compositionally biased region" description="Low complexity" evidence="1">
    <location>
        <begin position="81"/>
        <end position="90"/>
    </location>
</feature>
<feature type="compositionally biased region" description="Low complexity" evidence="1">
    <location>
        <begin position="155"/>
        <end position="164"/>
    </location>
</feature>
<feature type="region of interest" description="Disordered" evidence="1">
    <location>
        <begin position="72"/>
        <end position="97"/>
    </location>
</feature>
<protein>
    <submittedName>
        <fullName evidence="2">Uncharacterized protein</fullName>
    </submittedName>
</protein>
<evidence type="ECO:0000313" key="2">
    <source>
        <dbReference type="EMBL" id="KAF3767991.1"/>
    </source>
</evidence>
<gene>
    <name evidence="2" type="ORF">M406DRAFT_254291</name>
</gene>
<dbReference type="InterPro" id="IPR052973">
    <property type="entry name" value="Fungal_sec-metab_reg_TF"/>
</dbReference>
<dbReference type="AlphaFoldDB" id="A0A9P5CS61"/>
<feature type="region of interest" description="Disordered" evidence="1">
    <location>
        <begin position="155"/>
        <end position="202"/>
    </location>
</feature>
<dbReference type="EMBL" id="MU032346">
    <property type="protein sequence ID" value="KAF3767991.1"/>
    <property type="molecule type" value="Genomic_DNA"/>
</dbReference>
<accession>A0A9P5CS61</accession>